<reference evidence="1" key="1">
    <citation type="submission" date="2019-11" db="EMBL/GenBank/DDBJ databases">
        <title>Genomic insights into an expanded diversity of filamentous marine cyanobacteria reveals the extraordinary biosynthetic potential of Moorea and Okeania.</title>
        <authorList>
            <person name="Ferreira Leao T."/>
            <person name="Wang M."/>
            <person name="Moss N."/>
            <person name="Da Silva R."/>
            <person name="Sanders J."/>
            <person name="Nurk S."/>
            <person name="Gurevich A."/>
            <person name="Humphrey G."/>
            <person name="Reher R."/>
            <person name="Zhu Q."/>
            <person name="Belda-Ferre P."/>
            <person name="Glukhov E."/>
            <person name="Rex R."/>
            <person name="Dorrestein P.C."/>
            <person name="Knight R."/>
            <person name="Pevzner P."/>
            <person name="Gerwick W.H."/>
            <person name="Gerwick L."/>
        </authorList>
    </citation>
    <scope>NUCLEOTIDE SEQUENCE</scope>
    <source>
        <strain evidence="1">SIO1C4</strain>
    </source>
</reference>
<proteinExistence type="predicted"/>
<name>A0A6B3NGH4_9CYAN</name>
<protein>
    <submittedName>
        <fullName evidence="1">Uncharacterized protein</fullName>
    </submittedName>
</protein>
<evidence type="ECO:0000313" key="1">
    <source>
        <dbReference type="EMBL" id="NER28388.1"/>
    </source>
</evidence>
<comment type="caution">
    <text evidence="1">The sequence shown here is derived from an EMBL/GenBank/DDBJ whole genome shotgun (WGS) entry which is preliminary data.</text>
</comment>
<gene>
    <name evidence="1" type="ORF">F6J89_12325</name>
</gene>
<dbReference type="EMBL" id="JAAHFQ010000206">
    <property type="protein sequence ID" value="NER28388.1"/>
    <property type="molecule type" value="Genomic_DNA"/>
</dbReference>
<accession>A0A6B3NGH4</accession>
<organism evidence="1">
    <name type="scientific">Symploca sp. SIO1C4</name>
    <dbReference type="NCBI Taxonomy" id="2607765"/>
    <lineage>
        <taxon>Bacteria</taxon>
        <taxon>Bacillati</taxon>
        <taxon>Cyanobacteriota</taxon>
        <taxon>Cyanophyceae</taxon>
        <taxon>Coleofasciculales</taxon>
        <taxon>Coleofasciculaceae</taxon>
        <taxon>Symploca</taxon>
    </lineage>
</organism>
<dbReference type="AlphaFoldDB" id="A0A6B3NGH4"/>
<sequence length="92" mass="10434">MNLESITFNNTIYPVRILTVKDEGNIYFEILIGDEALASQLNIEANDEDWFIDDRFFTYTTAERLKTCSDAVLVNYLDLGGLVLAEAEEASF</sequence>